<dbReference type="AlphaFoldDB" id="A0A4P6EJX1"/>
<evidence type="ECO:0000259" key="3">
    <source>
        <dbReference type="PROSITE" id="PS51462"/>
    </source>
</evidence>
<sequence>MVRLVDAARHRELVCRYPVDPAAGPALFHRLLGGSIELGERAADAAIREVAEELRFTVTELEFLGVAENIFTFEGENGHEIVFVYRAPVPSDVVPDEGAWFEEDDGAPMYVLWRDLAATTPPLYPDGVPDTAPTLEG</sequence>
<reference evidence="4 5" key="1">
    <citation type="submission" date="2019-01" db="EMBL/GenBank/DDBJ databases">
        <title>Genome sequencing of strain DFW100M-13.</title>
        <authorList>
            <person name="Heo J."/>
            <person name="Kim S.-J."/>
            <person name="Kim J.-S."/>
            <person name="Hong S.-B."/>
            <person name="Kwon S.-W."/>
        </authorList>
    </citation>
    <scope>NUCLEOTIDE SEQUENCE [LARGE SCALE GENOMIC DNA]</scope>
    <source>
        <strain evidence="4 5">DFW100M-13</strain>
    </source>
</reference>
<dbReference type="GO" id="GO:0016787">
    <property type="term" value="F:hydrolase activity"/>
    <property type="evidence" value="ECO:0007669"/>
    <property type="project" value="UniProtKB-KW"/>
</dbReference>
<dbReference type="PROSITE" id="PS00893">
    <property type="entry name" value="NUDIX_BOX"/>
    <property type="match status" value="1"/>
</dbReference>
<dbReference type="OrthoDB" id="193829at2"/>
<proteinExistence type="predicted"/>
<gene>
    <name evidence="4" type="ORF">ET475_16280</name>
</gene>
<protein>
    <submittedName>
        <fullName evidence="4">NUDIX domain-containing protein</fullName>
    </submittedName>
</protein>
<keyword evidence="5" id="KW-1185">Reference proteome</keyword>
<dbReference type="PROSITE" id="PS51462">
    <property type="entry name" value="NUDIX"/>
    <property type="match status" value="1"/>
</dbReference>
<evidence type="ECO:0000256" key="2">
    <source>
        <dbReference type="ARBA" id="ARBA00022801"/>
    </source>
</evidence>
<name>A0A4P6EJX1_9MICO</name>
<dbReference type="InterPro" id="IPR020084">
    <property type="entry name" value="NUDIX_hydrolase_CS"/>
</dbReference>
<dbReference type="InterPro" id="IPR015797">
    <property type="entry name" value="NUDIX_hydrolase-like_dom_sf"/>
</dbReference>
<feature type="domain" description="Nudix hydrolase" evidence="3">
    <location>
        <begin position="1"/>
        <end position="129"/>
    </location>
</feature>
<organism evidence="4 5">
    <name type="scientific">Microbacterium protaetiae</name>
    <dbReference type="NCBI Taxonomy" id="2509458"/>
    <lineage>
        <taxon>Bacteria</taxon>
        <taxon>Bacillati</taxon>
        <taxon>Actinomycetota</taxon>
        <taxon>Actinomycetes</taxon>
        <taxon>Micrococcales</taxon>
        <taxon>Microbacteriaceae</taxon>
        <taxon>Microbacterium</taxon>
    </lineage>
</organism>
<evidence type="ECO:0000256" key="1">
    <source>
        <dbReference type="ARBA" id="ARBA00001946"/>
    </source>
</evidence>
<evidence type="ECO:0000313" key="4">
    <source>
        <dbReference type="EMBL" id="QAY61923.1"/>
    </source>
</evidence>
<comment type="cofactor">
    <cofactor evidence="1">
        <name>Mg(2+)</name>
        <dbReference type="ChEBI" id="CHEBI:18420"/>
    </cofactor>
</comment>
<dbReference type="Pfam" id="PF00293">
    <property type="entry name" value="NUDIX"/>
    <property type="match status" value="1"/>
</dbReference>
<dbReference type="KEGG" id="mprt:ET475_16280"/>
<accession>A0A4P6EJX1</accession>
<dbReference type="EMBL" id="CP035494">
    <property type="protein sequence ID" value="QAY61923.1"/>
    <property type="molecule type" value="Genomic_DNA"/>
</dbReference>
<dbReference type="PANTHER" id="PTHR43046:SF14">
    <property type="entry name" value="MUTT_NUDIX FAMILY PROTEIN"/>
    <property type="match status" value="1"/>
</dbReference>
<dbReference type="Proteomes" id="UP000293995">
    <property type="component" value="Chromosome"/>
</dbReference>
<dbReference type="SUPFAM" id="SSF55811">
    <property type="entry name" value="Nudix"/>
    <property type="match status" value="1"/>
</dbReference>
<keyword evidence="2" id="KW-0378">Hydrolase</keyword>
<dbReference type="InterPro" id="IPR000086">
    <property type="entry name" value="NUDIX_hydrolase_dom"/>
</dbReference>
<dbReference type="Gene3D" id="3.90.79.10">
    <property type="entry name" value="Nucleoside Triphosphate Pyrophosphohydrolase"/>
    <property type="match status" value="1"/>
</dbReference>
<evidence type="ECO:0000313" key="5">
    <source>
        <dbReference type="Proteomes" id="UP000293995"/>
    </source>
</evidence>
<dbReference type="PANTHER" id="PTHR43046">
    <property type="entry name" value="GDP-MANNOSE MANNOSYL HYDROLASE"/>
    <property type="match status" value="1"/>
</dbReference>